<evidence type="ECO:0000256" key="1">
    <source>
        <dbReference type="SAM" id="MobiDB-lite"/>
    </source>
</evidence>
<evidence type="ECO:0008006" key="4">
    <source>
        <dbReference type="Google" id="ProtNLM"/>
    </source>
</evidence>
<name>A0ABW0GKW8_9MICO</name>
<keyword evidence="3" id="KW-1185">Reference proteome</keyword>
<reference evidence="3" key="1">
    <citation type="journal article" date="2019" name="Int. J. Syst. Evol. Microbiol.">
        <title>The Global Catalogue of Microorganisms (GCM) 10K type strain sequencing project: providing services to taxonomists for standard genome sequencing and annotation.</title>
        <authorList>
            <consortium name="The Broad Institute Genomics Platform"/>
            <consortium name="The Broad Institute Genome Sequencing Center for Infectious Disease"/>
            <person name="Wu L."/>
            <person name="Ma J."/>
        </authorList>
    </citation>
    <scope>NUCLEOTIDE SEQUENCE [LARGE SCALE GENOMIC DNA]</scope>
    <source>
        <strain evidence="3">CCUG 43114</strain>
    </source>
</reference>
<dbReference type="InterPro" id="IPR009078">
    <property type="entry name" value="Ferritin-like_SF"/>
</dbReference>
<dbReference type="InterPro" id="IPR012347">
    <property type="entry name" value="Ferritin-like"/>
</dbReference>
<dbReference type="SUPFAM" id="SSF47240">
    <property type="entry name" value="Ferritin-like"/>
    <property type="match status" value="1"/>
</dbReference>
<feature type="compositionally biased region" description="Low complexity" evidence="1">
    <location>
        <begin position="131"/>
        <end position="151"/>
    </location>
</feature>
<sequence length="367" mass="36065">MPDVLPGPPDRRSVLRAGARGLVAGLGALATGGLAACSGDVGSPGEVLRDLGLRGEAGPPAPSARELRRRDLVTGTRACLDALDALAAAGTTTLAGRWAGGGAATEALRGVHREHLALLDPAVAAPGAERTSPSPGPSTAATGAPTPAAGPSTPPVTPTEAPDVLAVQAAEATSAAVAERADVDADTDLAVVLARVGAARAAQAGAVGDDLGPPGSGWPTAAVPDSAREPLVATLQHLLAQEHRARWSYAVVQSWSTDRADAAAAARGAHTAAVAELLLAVELLGAVPVAPEATYPTDLDGDPVGGPADATALALRLQDALATAAGAVLVAAVDSGVADWVAAAVRALALAERGRWSWGGGPVAFPG</sequence>
<dbReference type="RefSeq" id="WP_340268430.1">
    <property type="nucleotide sequence ID" value="NZ_JBBEOG010000002.1"/>
</dbReference>
<comment type="caution">
    <text evidence="2">The sequence shown here is derived from an EMBL/GenBank/DDBJ whole genome shotgun (WGS) entry which is preliminary data.</text>
</comment>
<dbReference type="Gene3D" id="1.20.1260.10">
    <property type="match status" value="1"/>
</dbReference>
<organism evidence="2 3">
    <name type="scientific">Aquipuribacter nitratireducens</name>
    <dbReference type="NCBI Taxonomy" id="650104"/>
    <lineage>
        <taxon>Bacteria</taxon>
        <taxon>Bacillati</taxon>
        <taxon>Actinomycetota</taxon>
        <taxon>Actinomycetes</taxon>
        <taxon>Micrococcales</taxon>
        <taxon>Intrasporangiaceae</taxon>
        <taxon>Aquipuribacter</taxon>
    </lineage>
</organism>
<feature type="region of interest" description="Disordered" evidence="1">
    <location>
        <begin position="126"/>
        <end position="160"/>
    </location>
</feature>
<accession>A0ABW0GKW8</accession>
<dbReference type="Proteomes" id="UP001596122">
    <property type="component" value="Unassembled WGS sequence"/>
</dbReference>
<proteinExistence type="predicted"/>
<gene>
    <name evidence="2" type="ORF">ACFPJ6_06035</name>
</gene>
<dbReference type="EMBL" id="JBHSLD010000007">
    <property type="protein sequence ID" value="MFC5380342.1"/>
    <property type="molecule type" value="Genomic_DNA"/>
</dbReference>
<evidence type="ECO:0000313" key="2">
    <source>
        <dbReference type="EMBL" id="MFC5380342.1"/>
    </source>
</evidence>
<evidence type="ECO:0000313" key="3">
    <source>
        <dbReference type="Proteomes" id="UP001596122"/>
    </source>
</evidence>
<protein>
    <recommendedName>
        <fullName evidence="4">DUF4439 domain-containing protein</fullName>
    </recommendedName>
</protein>